<feature type="compositionally biased region" description="Acidic residues" evidence="2">
    <location>
        <begin position="256"/>
        <end position="270"/>
    </location>
</feature>
<accession>K4I3H0</accession>
<keyword evidence="1" id="KW-0175">Coiled coil</keyword>
<reference evidence="3 4" key="1">
    <citation type="submission" date="2012-06" db="EMBL/GenBank/DDBJ databases">
        <title>Bacteriophages quickly and effectively reduce contamination of various foods with Salmonella.</title>
        <authorList>
            <person name="Woolston J."/>
            <person name="Parks A.R."/>
            <person name="Hanna L.F."/>
            <person name="Charbonneau D."/>
            <person name="Sulakvelidze A."/>
        </authorList>
    </citation>
    <scope>NUCLEOTIDE SEQUENCE [LARGE SCALE GENOMIC DNA]</scope>
    <source>
        <strain evidence="3">SKML-39</strain>
    </source>
</reference>
<feature type="compositionally biased region" description="Basic and acidic residues" evidence="2">
    <location>
        <begin position="224"/>
        <end position="255"/>
    </location>
</feature>
<dbReference type="EMBL" id="JX181829">
    <property type="protein sequence ID" value="AFU64363.1"/>
    <property type="molecule type" value="Genomic_DNA"/>
</dbReference>
<evidence type="ECO:0000256" key="1">
    <source>
        <dbReference type="SAM" id="Coils"/>
    </source>
</evidence>
<keyword evidence="4" id="KW-1185">Reference proteome</keyword>
<protein>
    <recommendedName>
        <fullName evidence="5">Prohead assembly (Scaffolding) protein</fullName>
    </recommendedName>
</protein>
<dbReference type="RefSeq" id="YP_007236115.1">
    <property type="nucleotide sequence ID" value="NC_019910.1"/>
</dbReference>
<evidence type="ECO:0000313" key="4">
    <source>
        <dbReference type="Proteomes" id="UP000007005"/>
    </source>
</evidence>
<dbReference type="GeneID" id="14295767"/>
<dbReference type="KEGG" id="vg:14295767"/>
<feature type="compositionally biased region" description="Basic and acidic residues" evidence="2">
    <location>
        <begin position="271"/>
        <end position="286"/>
    </location>
</feature>
<proteinExistence type="predicted"/>
<dbReference type="Pfam" id="PF25623">
    <property type="entry name" value="T4_CASP"/>
    <property type="match status" value="1"/>
</dbReference>
<dbReference type="InterPro" id="IPR057966">
    <property type="entry name" value="T4_SCAF"/>
</dbReference>
<evidence type="ECO:0000256" key="2">
    <source>
        <dbReference type="SAM" id="MobiDB-lite"/>
    </source>
</evidence>
<feature type="coiled-coil region" evidence="1">
    <location>
        <begin position="123"/>
        <end position="164"/>
    </location>
</feature>
<feature type="region of interest" description="Disordered" evidence="2">
    <location>
        <begin position="212"/>
        <end position="292"/>
    </location>
</feature>
<organism evidence="3 4">
    <name type="scientific">Salmonella phage SKML-39</name>
    <dbReference type="NCBI Taxonomy" id="1204528"/>
    <lineage>
        <taxon>Viruses</taxon>
        <taxon>Duplodnaviria</taxon>
        <taxon>Heunggongvirae</taxon>
        <taxon>Uroviricota</taxon>
        <taxon>Caudoviricetes</taxon>
        <taxon>Pantevenvirales</taxon>
        <taxon>Ackermannviridae</taxon>
        <taxon>Aglimvirinae</taxon>
        <taxon>Agtrevirus</taxon>
        <taxon>Agtrevirus SKML39</taxon>
    </lineage>
</organism>
<evidence type="ECO:0008006" key="5">
    <source>
        <dbReference type="Google" id="ProtNLM"/>
    </source>
</evidence>
<evidence type="ECO:0000313" key="3">
    <source>
        <dbReference type="EMBL" id="AFU64363.1"/>
    </source>
</evidence>
<name>K4I3H0_9CAUD</name>
<dbReference type="Proteomes" id="UP000007005">
    <property type="component" value="Segment"/>
</dbReference>
<sequence length="292" mass="32029">MKPELQKLFEGVNGLSTDFLDKVSGLLESKVEAARLTAIQETENAANVERLRLVEAHQSEIAQLKESHLMEIATKVDSFLNAVVEEWANTNAPAIDAQIKREAAENLLTGLTGVLKEAGINFATDENGQIAALTARLTEAEQRAAAAESENRQIKEAANATLRDSVIARICEGMVDTKKATVVNLLEAVQFTTESEFASRVHTFRNLVEGKSAKKEGDDDDDFQDKVGGKDGDDDNKDKGDKDKVDEGKKSKKEGDDGDDDGKDDEDETDKELKESIKRQLADYNRRFGING</sequence>